<gene>
    <name evidence="1" type="ORF">NIASO_16320</name>
</gene>
<protein>
    <recommendedName>
        <fullName evidence="3">HPt domain-containing protein</fullName>
    </recommendedName>
</protein>
<reference evidence="1 2" key="1">
    <citation type="submission" date="2013-12" db="EMBL/GenBank/DDBJ databases">
        <authorList>
            <consortium name="DOE Joint Genome Institute"/>
            <person name="Eisen J."/>
            <person name="Huntemann M."/>
            <person name="Han J."/>
            <person name="Chen A."/>
            <person name="Kyrpides N."/>
            <person name="Mavromatis K."/>
            <person name="Markowitz V."/>
            <person name="Palaniappan K."/>
            <person name="Ivanova N."/>
            <person name="Schaumberg A."/>
            <person name="Pati A."/>
            <person name="Liolios K."/>
            <person name="Nordberg H.P."/>
            <person name="Cantor M.N."/>
            <person name="Hua S.X."/>
            <person name="Woyke T."/>
        </authorList>
    </citation>
    <scope>NUCLEOTIDE SEQUENCE [LARGE SCALE GENOMIC DNA]</scope>
    <source>
        <strain evidence="2">DSM 19437</strain>
    </source>
</reference>
<accession>W0F4G6</accession>
<dbReference type="EMBL" id="CP007035">
    <property type="protein sequence ID" value="AHF17907.1"/>
    <property type="molecule type" value="Genomic_DNA"/>
</dbReference>
<dbReference type="InterPro" id="IPR036641">
    <property type="entry name" value="HPT_dom_sf"/>
</dbReference>
<sequence>MINATKMLTTMAKPIIKNPDPMCNNLDYLRDLLGNDTQAMQDIVREIKDQWADDARELAAAVLSRNIAEMKRLLHRIKSTFSPLGPDHLLYKEIANAAEMMPTVEAAGVDMRFWSDLILNLENEVSDLKVATT</sequence>
<keyword evidence="2" id="KW-1185">Reference proteome</keyword>
<dbReference type="Gene3D" id="1.20.120.160">
    <property type="entry name" value="HPT domain"/>
    <property type="match status" value="1"/>
</dbReference>
<organism evidence="1 2">
    <name type="scientific">Niabella soli DSM 19437</name>
    <dbReference type="NCBI Taxonomy" id="929713"/>
    <lineage>
        <taxon>Bacteria</taxon>
        <taxon>Pseudomonadati</taxon>
        <taxon>Bacteroidota</taxon>
        <taxon>Chitinophagia</taxon>
        <taxon>Chitinophagales</taxon>
        <taxon>Chitinophagaceae</taxon>
        <taxon>Niabella</taxon>
    </lineage>
</organism>
<dbReference type="AlphaFoldDB" id="W0F4G6"/>
<dbReference type="GO" id="GO:0000160">
    <property type="term" value="P:phosphorelay signal transduction system"/>
    <property type="evidence" value="ECO:0007669"/>
    <property type="project" value="InterPro"/>
</dbReference>
<evidence type="ECO:0000313" key="1">
    <source>
        <dbReference type="EMBL" id="AHF17907.1"/>
    </source>
</evidence>
<name>W0F4G6_9BACT</name>
<dbReference type="HOGENOM" id="CLU_1904522_0_0_10"/>
<dbReference type="KEGG" id="nso:NIASO_16320"/>
<dbReference type="SUPFAM" id="SSF47226">
    <property type="entry name" value="Histidine-containing phosphotransfer domain, HPT domain"/>
    <property type="match status" value="1"/>
</dbReference>
<dbReference type="STRING" id="929713.NIASO_16320"/>
<evidence type="ECO:0008006" key="3">
    <source>
        <dbReference type="Google" id="ProtNLM"/>
    </source>
</evidence>
<evidence type="ECO:0000313" key="2">
    <source>
        <dbReference type="Proteomes" id="UP000003586"/>
    </source>
</evidence>
<dbReference type="Proteomes" id="UP000003586">
    <property type="component" value="Chromosome"/>
</dbReference>
<proteinExistence type="predicted"/>